<dbReference type="EMBL" id="PFNG01000088">
    <property type="protein sequence ID" value="PIZ40495.1"/>
    <property type="molecule type" value="Genomic_DNA"/>
</dbReference>
<name>A0A2M7T8Z5_9ACTN</name>
<dbReference type="RefSeq" id="WP_286677575.1">
    <property type="nucleotide sequence ID" value="NZ_MNXI01000014.1"/>
</dbReference>
<evidence type="ECO:0000313" key="1">
    <source>
        <dbReference type="EMBL" id="PIZ40495.1"/>
    </source>
</evidence>
<protein>
    <submittedName>
        <fullName evidence="1">Uncharacterized protein</fullName>
    </submittedName>
</protein>
<dbReference type="AlphaFoldDB" id="A0A2M7T8Z5"/>
<comment type="caution">
    <text evidence="1">The sequence shown here is derived from an EMBL/GenBank/DDBJ whole genome shotgun (WGS) entry which is preliminary data.</text>
</comment>
<dbReference type="Proteomes" id="UP000230956">
    <property type="component" value="Unassembled WGS sequence"/>
</dbReference>
<organism evidence="1 2">
    <name type="scientific">Candidatus Aquicultor secundus</name>
    <dbReference type="NCBI Taxonomy" id="1973895"/>
    <lineage>
        <taxon>Bacteria</taxon>
        <taxon>Bacillati</taxon>
        <taxon>Actinomycetota</taxon>
        <taxon>Candidatus Aquicultoria</taxon>
        <taxon>Candidatus Aquicultorales</taxon>
        <taxon>Candidatus Aquicultoraceae</taxon>
        <taxon>Candidatus Aquicultor</taxon>
    </lineage>
</organism>
<dbReference type="SUPFAM" id="SSF48695">
    <property type="entry name" value="Multiheme cytochromes"/>
    <property type="match status" value="1"/>
</dbReference>
<accession>A0A2M7T8Z5</accession>
<gene>
    <name evidence="1" type="ORF">COY37_03730</name>
</gene>
<dbReference type="InterPro" id="IPR036280">
    <property type="entry name" value="Multihaem_cyt_sf"/>
</dbReference>
<evidence type="ECO:0000313" key="2">
    <source>
        <dbReference type="Proteomes" id="UP000230956"/>
    </source>
</evidence>
<sequence>MWNTSQPVELKSFDTSSQQTQAIKKLTNITLTGTYITAPGRCRGCHEFKNGVGYKTINIGKTDDGSCDWCHADGAGSAYFVVMDNDELNGSENGSGHSRGYGIASGKWRAPDDTYPAFAAKYWRGGMSCLDCHPAHPYPGQGFSHKAKGTPFYQAINSEFDNDILTKNPDQERNVETGVQIYDGYKGNFSRAIPYPVQGTIINWDDLENSDSPTAAETGTTYGNVNMVNRTCIDCHDGDAGLHNNNSLVFSEERALSGDYGIKSYVTAHSHDSQVDKTTGKAIFNPEDKHNNGPDCRKCHSGGSDCDMCHGSSGMSLTKKPSSGIINNLDVEKNSVSSDINCSPDCISLGISWPHRTLAWKMLKDELFGVDIDGKPIDVGQVRDHLVTQLSLASQPAQDLDSVCLDCHNPRIWNHRAKEAFLHGLP</sequence>
<proteinExistence type="predicted"/>
<reference evidence="2" key="1">
    <citation type="submission" date="2017-09" db="EMBL/GenBank/DDBJ databases">
        <title>Depth-based differentiation of microbial function through sediment-hosted aquifers and enrichment of novel symbionts in the deep terrestrial subsurface.</title>
        <authorList>
            <person name="Probst A.J."/>
            <person name="Ladd B."/>
            <person name="Jarett J.K."/>
            <person name="Geller-Mcgrath D.E."/>
            <person name="Sieber C.M.K."/>
            <person name="Emerson J.B."/>
            <person name="Anantharaman K."/>
            <person name="Thomas B.C."/>
            <person name="Malmstrom R."/>
            <person name="Stieglmeier M."/>
            <person name="Klingl A."/>
            <person name="Woyke T."/>
            <person name="Ryan C.M."/>
            <person name="Banfield J.F."/>
        </authorList>
    </citation>
    <scope>NUCLEOTIDE SEQUENCE [LARGE SCALE GENOMIC DNA]</scope>
</reference>